<dbReference type="InterPro" id="IPR027417">
    <property type="entry name" value="P-loop_NTPase"/>
</dbReference>
<dbReference type="SUPFAM" id="SSF52540">
    <property type="entry name" value="P-loop containing nucleoside triphosphate hydrolases"/>
    <property type="match status" value="2"/>
</dbReference>
<evidence type="ECO:0000313" key="8">
    <source>
        <dbReference type="EMBL" id="CAD1818253.1"/>
    </source>
</evidence>
<dbReference type="FunFam" id="1.10.8.430:FF:000003">
    <property type="entry name" value="Probable disease resistance protein At5g66910"/>
    <property type="match status" value="2"/>
</dbReference>
<dbReference type="InterPro" id="IPR057135">
    <property type="entry name" value="At4g27190-like_LRR"/>
</dbReference>
<evidence type="ECO:0000259" key="5">
    <source>
        <dbReference type="Pfam" id="PF00931"/>
    </source>
</evidence>
<comment type="similarity">
    <text evidence="1">Belongs to the disease resistance NB-LRR family.</text>
</comment>
<dbReference type="PANTHER" id="PTHR33463">
    <property type="entry name" value="NB-ARC DOMAIN-CONTAINING PROTEIN-RELATED"/>
    <property type="match status" value="1"/>
</dbReference>
<evidence type="ECO:0000256" key="2">
    <source>
        <dbReference type="ARBA" id="ARBA00022737"/>
    </source>
</evidence>
<dbReference type="EMBL" id="LR862138">
    <property type="protein sequence ID" value="CAD1818253.1"/>
    <property type="molecule type" value="Genomic_DNA"/>
</dbReference>
<keyword evidence="2" id="KW-0677">Repeat</keyword>
<dbReference type="InterPro" id="IPR042197">
    <property type="entry name" value="Apaf_helical"/>
</dbReference>
<dbReference type="SUPFAM" id="SSF52058">
    <property type="entry name" value="L domain-like"/>
    <property type="match status" value="1"/>
</dbReference>
<reference evidence="8" key="1">
    <citation type="submission" date="2020-07" db="EMBL/GenBank/DDBJ databases">
        <authorList>
            <person name="Lin J."/>
        </authorList>
    </citation>
    <scope>NUCLEOTIDE SEQUENCE</scope>
</reference>
<dbReference type="InterPro" id="IPR050905">
    <property type="entry name" value="Plant_NBS-LRR"/>
</dbReference>
<keyword evidence="4" id="KW-0547">Nucleotide-binding</keyword>
<dbReference type="Gene3D" id="1.10.8.430">
    <property type="entry name" value="Helical domain of apoptotic protease-activating factors"/>
    <property type="match status" value="2"/>
</dbReference>
<dbReference type="Gene3D" id="3.40.50.300">
    <property type="entry name" value="P-loop containing nucleotide triphosphate hydrolases"/>
    <property type="match status" value="2"/>
</dbReference>
<dbReference type="Pfam" id="PF23598">
    <property type="entry name" value="LRR_14"/>
    <property type="match status" value="1"/>
</dbReference>
<dbReference type="PANTHER" id="PTHR33463:SF204">
    <property type="entry name" value="NB-ARC DOMAIN-CONTAINING PROTEIN"/>
    <property type="match status" value="1"/>
</dbReference>
<evidence type="ECO:0000259" key="6">
    <source>
        <dbReference type="Pfam" id="PF23247"/>
    </source>
</evidence>
<evidence type="ECO:0000256" key="4">
    <source>
        <dbReference type="ARBA" id="ARBA00022840"/>
    </source>
</evidence>
<evidence type="ECO:0000259" key="7">
    <source>
        <dbReference type="Pfam" id="PF23598"/>
    </source>
</evidence>
<dbReference type="Pfam" id="PF00931">
    <property type="entry name" value="NB-ARC"/>
    <property type="match status" value="2"/>
</dbReference>
<dbReference type="InterPro" id="IPR032675">
    <property type="entry name" value="LRR_dom_sf"/>
</dbReference>
<keyword evidence="4" id="KW-0067">ATP-binding</keyword>
<dbReference type="InterPro" id="IPR001611">
    <property type="entry name" value="Leu-rich_rpt"/>
</dbReference>
<dbReference type="Pfam" id="PF23247">
    <property type="entry name" value="LRR_RPS2"/>
    <property type="match status" value="1"/>
</dbReference>
<name>A0A6V7NIB8_ANACO</name>
<dbReference type="PRINTS" id="PR00364">
    <property type="entry name" value="DISEASERSIST"/>
</dbReference>
<accession>A0A6V7NIB8</accession>
<dbReference type="GO" id="GO:0043531">
    <property type="term" value="F:ADP binding"/>
    <property type="evidence" value="ECO:0007669"/>
    <property type="project" value="InterPro"/>
</dbReference>
<feature type="domain" description="NB-ARC" evidence="5">
    <location>
        <begin position="62"/>
        <end position="135"/>
    </location>
</feature>
<sequence>MSLCGCSWNCFFNITVNKNATKKKTKVSELINKAPSDVANSHFLVDPIKEMPNTYGVVGQEMYLRNVIDYLQDDKVGIIGIYGMGGVGETTLLKSINNHLCDNAELMEFNHVIFIKVGKNLDLMKLQDDTALEMTSGDLWIWRKLECLGLIKMQADKDVRIECLNEEDAWNLFKSKVAEATMSNNRIQVLARRLARECSGLPLALTTVGLTMSMKKTPMEWENAIGLLKKSSFPEILSKDDDLFPVLSISYDYLKDDRMKNCFLFCSLIPENIMVPSEYIIDWILHLPSLQKLYLYDCKGLEQMISEEATPSSLPSSSSANQQPTSQFSNLKFVLLDSLEEMTSICDDSLQFLSLARIGVFNCRKLKQLSMGLYTEGKDRDIHGEGQWWNSLEWTDESIKSLYQHKTVLLAFKALRLPSGSASDYFLFGHYNAVAAFSSPLLILDIQYIPLFTPVIDVFIKKICKPIKKQISYRFCPSANVAALSGSIDKLQRMRDVINEKIQLAGMDQQGCANEVKNLLDLLQIAEDEAKIIIGKYERKKRQKCLYSCSWNCLFNTAISKRAAKKRTEVMKLLNKAPSDVTYSNLTVETVEEVPTTHAVVVGQEVYLKKVLSYLNDVTVGIIGIHGVGGVGKTTLLRSIYDRYNGNGKEAEFDHVILVKVGNNPDLMKLQRDIANEVGLLIGNEESEVSRAVAIYNFLKEKKFLLFLDDLSESLDLVEVGVPLPHGDSEAQQKQKIILTTRLPEVCSEMQAKRVIKMECLNREDSWILFKSKVGEATISNTGIQGLAKKVARECGGLPLALTIVGLAMSIKKTRREWGNAIKVLKRSSFKGLSGTEDKLFSVLHISYNNLKDDRMRKCFLLCSLIPRDKLMLSEFVVRTWIGLGILDDIDNMEDANNTGHSILRSLKEACLLESHAKFDMYVGMYNVVRDFALWIASNYRRDKKNWLVQTNIKEVNSDEWSNAERISIIGNQELEVLPDSCDCPHLKSLMLSHNRLLSKIPVEHFLGMPSLTYLDLSHTSLKQLPTAIGTLLNLQCLILSYSSILSLPEELKQLVNLKYLELEGIVGLKEIPKGVISNLLQLRVLNLQGSNLFLGDPNGLQFEELKCLMRLRAIGIAIRDIPSLEMVFGLPYITQYSLSILRIIGTVSLHLSPRVLHDTKARGLRRLTVGLADGLKELVMGTDSEIEESEVDLTWSLSHLQNLQLLFLPILEKIIWRGIDPHQCLPNLACLRIFRCDSLEDISWVLRLPHLQELYVSKCKRLKQIITDEATSSSSSAKYQLTPSFPSLKLIWLDNLEQLTSICGDEISFPSLESIAVYDCLKLNKLPLGLCSAGTKEKILGERKWWDSLEWSDDRSVGSLFLRLLEKLLIDLYQTVRSIDVMLIFDS</sequence>
<evidence type="ECO:0000256" key="3">
    <source>
        <dbReference type="ARBA" id="ARBA00022821"/>
    </source>
</evidence>
<dbReference type="InterPro" id="IPR055414">
    <property type="entry name" value="LRR_R13L4/SHOC2-like"/>
</dbReference>
<dbReference type="GO" id="GO:0005524">
    <property type="term" value="F:ATP binding"/>
    <property type="evidence" value="ECO:0007669"/>
    <property type="project" value="UniProtKB-KW"/>
</dbReference>
<evidence type="ECO:0008006" key="9">
    <source>
        <dbReference type="Google" id="ProtNLM"/>
    </source>
</evidence>
<feature type="domain" description="NB-ARC" evidence="5">
    <location>
        <begin position="608"/>
        <end position="778"/>
    </location>
</feature>
<proteinExistence type="inferred from homology"/>
<dbReference type="PROSITE" id="PS51450">
    <property type="entry name" value="LRR"/>
    <property type="match status" value="1"/>
</dbReference>
<evidence type="ECO:0000256" key="1">
    <source>
        <dbReference type="ARBA" id="ARBA00008894"/>
    </source>
</evidence>
<organism evidence="8">
    <name type="scientific">Ananas comosus var. bracteatus</name>
    <name type="common">red pineapple</name>
    <dbReference type="NCBI Taxonomy" id="296719"/>
    <lineage>
        <taxon>Eukaryota</taxon>
        <taxon>Viridiplantae</taxon>
        <taxon>Streptophyta</taxon>
        <taxon>Embryophyta</taxon>
        <taxon>Tracheophyta</taxon>
        <taxon>Spermatophyta</taxon>
        <taxon>Magnoliopsida</taxon>
        <taxon>Liliopsida</taxon>
        <taxon>Poales</taxon>
        <taxon>Bromeliaceae</taxon>
        <taxon>Bromelioideae</taxon>
        <taxon>Ananas</taxon>
    </lineage>
</organism>
<feature type="domain" description="Disease resistance protein At4g27190-like leucine-rich repeats" evidence="6">
    <location>
        <begin position="1213"/>
        <end position="1327"/>
    </location>
</feature>
<keyword evidence="3" id="KW-0611">Plant defense</keyword>
<protein>
    <recommendedName>
        <fullName evidence="9">AAA+ ATPase domain-containing protein</fullName>
    </recommendedName>
</protein>
<dbReference type="Gene3D" id="3.80.10.10">
    <property type="entry name" value="Ribonuclease Inhibitor"/>
    <property type="match status" value="3"/>
</dbReference>
<dbReference type="InterPro" id="IPR002182">
    <property type="entry name" value="NB-ARC"/>
</dbReference>
<dbReference type="GO" id="GO:0006952">
    <property type="term" value="P:defense response"/>
    <property type="evidence" value="ECO:0007669"/>
    <property type="project" value="UniProtKB-KW"/>
</dbReference>
<gene>
    <name evidence="8" type="ORF">CB5_LOCUS1464</name>
</gene>
<dbReference type="FunFam" id="3.40.50.300:FF:001091">
    <property type="entry name" value="Probable disease resistance protein At1g61300"/>
    <property type="match status" value="1"/>
</dbReference>
<feature type="domain" description="Disease resistance R13L4/SHOC-2-like LRR" evidence="7">
    <location>
        <begin position="972"/>
        <end position="1122"/>
    </location>
</feature>